<evidence type="ECO:0000256" key="1">
    <source>
        <dbReference type="SAM" id="MobiDB-lite"/>
    </source>
</evidence>
<proteinExistence type="predicted"/>
<name>U1Q9V6_9ACTO</name>
<gene>
    <name evidence="2" type="ORF">HMPREF1549_01542</name>
</gene>
<dbReference type="HOGENOM" id="CLU_565789_0_0_11"/>
<dbReference type="EMBL" id="AWSD01000154">
    <property type="protein sequence ID" value="ERH19211.1"/>
    <property type="molecule type" value="Genomic_DNA"/>
</dbReference>
<sequence length="494" mass="53040">MNSRHTLRRGRAMQRRSFLITTATIGMTGVISACSDKPKPGPSPSIAPMPTPGSIPRPSPPNDSTAPSSFSELSLWPGVNGLRTRITALRKQHLCGSVRIPKMQATVVSGTCPVIVDLHGPTTWALIPDDQRHWNIVAVDLSASSTPEPKASNTSTATTAPPSSDLDVLVGPAILDESYVYFVVGVYHNSHPSADSISGSAICTVDVIKVSLSDHAIVTSARITDNYVTGSLFLESISFSFNDEHNALLVAGSKNPRDSSAKSFGFRLSSDDLSTQFDANTILTEVYHSVDAKGEALVAEKDDGSVTIVYLTNGTVETQQDIEVELVKNNWVYYNEKTHPYKNPQATKLGTFHALNANTGDSTLLNEHPQEILPAYVFYPLYTGQHEIIYYGMSEQPAFTVSQPGSATPILSWTSNEHTIPGAACTFSDFIYMAPPNTPDGKSVGNLQVSSLSSGQDVANIPITTWGSAMGVSSWGIAIDGFFFPADAWFGHPS</sequence>
<feature type="region of interest" description="Disordered" evidence="1">
    <location>
        <begin position="144"/>
        <end position="163"/>
    </location>
</feature>
<comment type="caution">
    <text evidence="2">The sequence shown here is derived from an EMBL/GenBank/DDBJ whole genome shotgun (WGS) entry which is preliminary data.</text>
</comment>
<feature type="region of interest" description="Disordered" evidence="1">
    <location>
        <begin position="35"/>
        <end position="70"/>
    </location>
</feature>
<feature type="compositionally biased region" description="Low complexity" evidence="1">
    <location>
        <begin position="149"/>
        <end position="163"/>
    </location>
</feature>
<organism evidence="2 3">
    <name type="scientific">Actinomyces johnsonii F0510</name>
    <dbReference type="NCBI Taxonomy" id="1227262"/>
    <lineage>
        <taxon>Bacteria</taxon>
        <taxon>Bacillati</taxon>
        <taxon>Actinomycetota</taxon>
        <taxon>Actinomycetes</taxon>
        <taxon>Actinomycetales</taxon>
        <taxon>Actinomycetaceae</taxon>
        <taxon>Actinomyces</taxon>
    </lineage>
</organism>
<evidence type="ECO:0000313" key="3">
    <source>
        <dbReference type="Proteomes" id="UP000016498"/>
    </source>
</evidence>
<dbReference type="Proteomes" id="UP000016498">
    <property type="component" value="Unassembled WGS sequence"/>
</dbReference>
<accession>U1Q9V6</accession>
<reference evidence="2 3" key="1">
    <citation type="submission" date="2013-06" db="EMBL/GenBank/DDBJ databases">
        <authorList>
            <person name="Weinstock G."/>
            <person name="Sodergren E."/>
            <person name="Lobos E.A."/>
            <person name="Fulton L."/>
            <person name="Fulton R."/>
            <person name="Courtney L."/>
            <person name="Fronick C."/>
            <person name="O'Laughlin M."/>
            <person name="Godfrey J."/>
            <person name="Wilson R.M."/>
            <person name="Miner T."/>
            <person name="Farmer C."/>
            <person name="Delehaunty K."/>
            <person name="Cordes M."/>
            <person name="Minx P."/>
            <person name="Tomlinson C."/>
            <person name="Chen J."/>
            <person name="Wollam A."/>
            <person name="Pepin K.H."/>
            <person name="Bhonagiri V."/>
            <person name="Zhang X."/>
            <person name="Warren W."/>
            <person name="Mitreva M."/>
            <person name="Mardis E.R."/>
            <person name="Wilson R.K."/>
        </authorList>
    </citation>
    <scope>NUCLEOTIDE SEQUENCE [LARGE SCALE GENOMIC DNA]</scope>
    <source>
        <strain evidence="2 3">F0510</strain>
    </source>
</reference>
<protein>
    <submittedName>
        <fullName evidence="2">Tat pathway signal sequence domain protein</fullName>
    </submittedName>
</protein>
<evidence type="ECO:0000313" key="2">
    <source>
        <dbReference type="EMBL" id="ERH19211.1"/>
    </source>
</evidence>
<dbReference type="PATRIC" id="fig|1227262.3.peg.1258"/>
<feature type="compositionally biased region" description="Pro residues" evidence="1">
    <location>
        <begin position="40"/>
        <end position="61"/>
    </location>
</feature>
<dbReference type="PROSITE" id="PS51257">
    <property type="entry name" value="PROKAR_LIPOPROTEIN"/>
    <property type="match status" value="1"/>
</dbReference>
<dbReference type="AlphaFoldDB" id="U1Q9V6"/>